<dbReference type="PANTHER" id="PTHR10340:SF34">
    <property type="entry name" value="SPHINGOMYELIN PHOSPHODIESTERASE"/>
    <property type="match status" value="1"/>
</dbReference>
<keyword evidence="4" id="KW-0479">Metal-binding</keyword>
<dbReference type="InterPro" id="IPR011160">
    <property type="entry name" value="Sphingomy_PDE"/>
</dbReference>
<dbReference type="GO" id="GO:0046872">
    <property type="term" value="F:metal ion binding"/>
    <property type="evidence" value="ECO:0007669"/>
    <property type="project" value="UniProtKB-KW"/>
</dbReference>
<evidence type="ECO:0000256" key="1">
    <source>
        <dbReference type="ARBA" id="ARBA00022801"/>
    </source>
</evidence>
<keyword evidence="1 3" id="KW-0378">Hydrolase</keyword>
<dbReference type="PIRSF" id="PIRSF000948">
    <property type="entry name" value="Sphingomy_PDE"/>
    <property type="match status" value="1"/>
</dbReference>
<feature type="disulfide bond" evidence="5">
    <location>
        <begin position="67"/>
        <end position="78"/>
    </location>
</feature>
<keyword evidence="6" id="KW-0732">Signal</keyword>
<feature type="binding site" evidence="4">
    <location>
        <position position="405"/>
    </location>
    <ligand>
        <name>Zn(2+)</name>
        <dbReference type="ChEBI" id="CHEBI:29105"/>
        <label>1</label>
    </ligand>
</feature>
<evidence type="ECO:0000313" key="8">
    <source>
        <dbReference type="EMBL" id="KAB8075568.1"/>
    </source>
</evidence>
<feature type="signal peptide" evidence="6">
    <location>
        <begin position="1"/>
        <end position="18"/>
    </location>
</feature>
<feature type="disulfide bond" evidence="5">
    <location>
        <begin position="172"/>
        <end position="196"/>
    </location>
</feature>
<dbReference type="Gene3D" id="3.60.21.10">
    <property type="match status" value="1"/>
</dbReference>
<evidence type="ECO:0000313" key="9">
    <source>
        <dbReference type="Proteomes" id="UP000326565"/>
    </source>
</evidence>
<dbReference type="InterPro" id="IPR029052">
    <property type="entry name" value="Metallo-depent_PP-like"/>
</dbReference>
<keyword evidence="5" id="KW-1015">Disulfide bond</keyword>
<evidence type="ECO:0000256" key="5">
    <source>
        <dbReference type="PIRSR" id="PIRSR000948-2"/>
    </source>
</evidence>
<evidence type="ECO:0000256" key="3">
    <source>
        <dbReference type="PIRNR" id="PIRNR000948"/>
    </source>
</evidence>
<name>A0A5N5X499_9EURO</name>
<feature type="disulfide bond" evidence="5">
    <location>
        <begin position="166"/>
        <end position="171"/>
    </location>
</feature>
<dbReference type="GO" id="GO:0016020">
    <property type="term" value="C:membrane"/>
    <property type="evidence" value="ECO:0007669"/>
    <property type="project" value="GOC"/>
</dbReference>
<keyword evidence="4" id="KW-0862">Zinc</keyword>
<evidence type="ECO:0000256" key="4">
    <source>
        <dbReference type="PIRSR" id="PIRSR000948-1"/>
    </source>
</evidence>
<feature type="binding site" evidence="4">
    <location>
        <position position="369"/>
    </location>
    <ligand>
        <name>Zn(2+)</name>
        <dbReference type="ChEBI" id="CHEBI:29105"/>
        <label>2</label>
    </ligand>
</feature>
<keyword evidence="3" id="KW-0326">Glycosidase</keyword>
<evidence type="ECO:0000259" key="7">
    <source>
        <dbReference type="Pfam" id="PF00149"/>
    </source>
</evidence>
<dbReference type="Proteomes" id="UP000326565">
    <property type="component" value="Unassembled WGS sequence"/>
</dbReference>
<comment type="function">
    <text evidence="3">Converts sphingomyelin to ceramide.</text>
</comment>
<dbReference type="GO" id="GO:0004767">
    <property type="term" value="F:sphingomyelin phosphodiesterase activity"/>
    <property type="evidence" value="ECO:0007669"/>
    <property type="project" value="UniProtKB-UniRule"/>
</dbReference>
<dbReference type="GO" id="GO:0016798">
    <property type="term" value="F:hydrolase activity, acting on glycosyl bonds"/>
    <property type="evidence" value="ECO:0007669"/>
    <property type="project" value="UniProtKB-KW"/>
</dbReference>
<dbReference type="Pfam" id="PF00149">
    <property type="entry name" value="Metallophos"/>
    <property type="match status" value="1"/>
</dbReference>
<feature type="domain" description="Calcineurin-like phosphoesterase" evidence="7">
    <location>
        <begin position="144"/>
        <end position="406"/>
    </location>
</feature>
<evidence type="ECO:0000256" key="6">
    <source>
        <dbReference type="SAM" id="SignalP"/>
    </source>
</evidence>
<organism evidence="8 9">
    <name type="scientific">Aspergillus leporis</name>
    <dbReference type="NCBI Taxonomy" id="41062"/>
    <lineage>
        <taxon>Eukaryota</taxon>
        <taxon>Fungi</taxon>
        <taxon>Dikarya</taxon>
        <taxon>Ascomycota</taxon>
        <taxon>Pezizomycotina</taxon>
        <taxon>Eurotiomycetes</taxon>
        <taxon>Eurotiomycetidae</taxon>
        <taxon>Eurotiales</taxon>
        <taxon>Aspergillaceae</taxon>
        <taxon>Aspergillus</taxon>
        <taxon>Aspergillus subgen. Circumdati</taxon>
    </lineage>
</organism>
<gene>
    <name evidence="8" type="ORF">BDV29DRAFT_105530</name>
</gene>
<comment type="cofactor">
    <cofactor evidence="4">
        <name>Zn(2+)</name>
        <dbReference type="ChEBI" id="CHEBI:29105"/>
    </cofactor>
    <text evidence="4">Binds 2 Zn(2+) ions per subunit.</text>
</comment>
<protein>
    <recommendedName>
        <fullName evidence="3">Sphingomyelin phosphodiesterase</fullName>
    </recommendedName>
</protein>
<dbReference type="AlphaFoldDB" id="A0A5N5X499"/>
<reference evidence="8 9" key="1">
    <citation type="submission" date="2019-04" db="EMBL/GenBank/DDBJ databases">
        <title>Friends and foes A comparative genomics study of 23 Aspergillus species from section Flavi.</title>
        <authorList>
            <consortium name="DOE Joint Genome Institute"/>
            <person name="Kjaerbolling I."/>
            <person name="Vesth T."/>
            <person name="Frisvad J.C."/>
            <person name="Nybo J.L."/>
            <person name="Theobald S."/>
            <person name="Kildgaard S."/>
            <person name="Isbrandt T."/>
            <person name="Kuo A."/>
            <person name="Sato A."/>
            <person name="Lyhne E.K."/>
            <person name="Kogle M.E."/>
            <person name="Wiebenga A."/>
            <person name="Kun R.S."/>
            <person name="Lubbers R.J."/>
            <person name="Makela M.R."/>
            <person name="Barry K."/>
            <person name="Chovatia M."/>
            <person name="Clum A."/>
            <person name="Daum C."/>
            <person name="Haridas S."/>
            <person name="He G."/>
            <person name="LaButti K."/>
            <person name="Lipzen A."/>
            <person name="Mondo S."/>
            <person name="Riley R."/>
            <person name="Salamov A."/>
            <person name="Simmons B.A."/>
            <person name="Magnuson J.K."/>
            <person name="Henrissat B."/>
            <person name="Mortensen U.H."/>
            <person name="Larsen T.O."/>
            <person name="Devries R.P."/>
            <person name="Grigoriev I.V."/>
            <person name="Machida M."/>
            <person name="Baker S.E."/>
            <person name="Andersen M.R."/>
        </authorList>
    </citation>
    <scope>NUCLEOTIDE SEQUENCE [LARGE SCALE GENOMIC DNA]</scope>
    <source>
        <strain evidence="8 9">CBS 151.66</strain>
    </source>
</reference>
<feature type="binding site" evidence="4">
    <location>
        <position position="153"/>
    </location>
    <ligand>
        <name>Zn(2+)</name>
        <dbReference type="ChEBI" id="CHEBI:29105"/>
        <label>1</label>
    </ligand>
</feature>
<dbReference type="InterPro" id="IPR004843">
    <property type="entry name" value="Calcineurin-like_PHP"/>
</dbReference>
<keyword evidence="2" id="KW-0325">Glycoprotein</keyword>
<feature type="chain" id="PRO_5024826725" description="Sphingomyelin phosphodiesterase" evidence="6">
    <location>
        <begin position="19"/>
        <end position="612"/>
    </location>
</feature>
<feature type="binding site" evidence="4">
    <location>
        <position position="260"/>
    </location>
    <ligand>
        <name>Zn(2+)</name>
        <dbReference type="ChEBI" id="CHEBI:29105"/>
        <label>2</label>
    </ligand>
</feature>
<dbReference type="CDD" id="cd00842">
    <property type="entry name" value="MPP_ASMase"/>
    <property type="match status" value="1"/>
</dbReference>
<dbReference type="SUPFAM" id="SSF56300">
    <property type="entry name" value="Metallo-dependent phosphatases"/>
    <property type="match status" value="1"/>
</dbReference>
<evidence type="ECO:0000256" key="2">
    <source>
        <dbReference type="ARBA" id="ARBA00023180"/>
    </source>
</evidence>
<dbReference type="InterPro" id="IPR041805">
    <property type="entry name" value="ASMase/PPN1_MPP"/>
</dbReference>
<feature type="binding site" evidence="4">
    <location>
        <position position="223"/>
    </location>
    <ligand>
        <name>Zn(2+)</name>
        <dbReference type="ChEBI" id="CHEBI:29105"/>
        <label>2</label>
    </ligand>
</feature>
<feature type="binding site" evidence="4">
    <location>
        <position position="151"/>
    </location>
    <ligand>
        <name>Zn(2+)</name>
        <dbReference type="ChEBI" id="CHEBI:29105"/>
        <label>1</label>
    </ligand>
</feature>
<sequence length="612" mass="67211">MRPTFLIAALATLAGTHARSEADWAETIWDDFKGAVTCAGCEGLLGALKLVAGLGQNALEGILTEACKLAAIEDDDVCEGAIREEGTAVYYTLKNLKVGSHTSKTFCASIVGLCDYPEVRPYNLKIPSVKSSATRPPPSGQSPIRVAHISDTHVDLDYTPGANAECSKPICCRSYTPGDAPGNTSSPCGPWGDHKCDPPLRLEDSMMDAIAALDPAFSIYTGDVPPHDIWLVNQASVLRSFNSTYSNLGKLGLVYAALGNHDTAPVNLFPSDKIPSSHNPQWAYDALSTDWANLLESAPTTSTKHGSYSIIHPNSNLRIISYNSVFYYKYNFYSFEEPMQYDPNDQLQWLISELQAAESANQRVWLIAHIPTGNTDTLHDYSHYLDKIINRYSASIAALFFGHTHTDLFQISYPNYSARTADSASAIGYITPSMTPDSGPPAFRVYDIDPVTFAVLDYTVYTADINSTNPKWEKYYSAKEAYGSLLSPPVTEPTVELTPSFWHNVTALMEKDDSVFQAWWSRTTRDYNVKECKGDCVTNKICSLRGADAQFNCEGPGTPFSITKRSDGVEEVHVERPLCEDAVLARIVGGLARKGVDTEGFIREKAKLYEKV</sequence>
<comment type="similarity">
    <text evidence="3">Belongs to the acid sphingomyelinase family.</text>
</comment>
<dbReference type="PANTHER" id="PTHR10340">
    <property type="entry name" value="SPHINGOMYELIN PHOSPHODIESTERASE"/>
    <property type="match status" value="1"/>
</dbReference>
<feature type="binding site" evidence="4">
    <location>
        <position position="223"/>
    </location>
    <ligand>
        <name>Zn(2+)</name>
        <dbReference type="ChEBI" id="CHEBI:29105"/>
        <label>1</label>
    </ligand>
</feature>
<dbReference type="OrthoDB" id="282973at2759"/>
<feature type="binding site" evidence="4">
    <location>
        <position position="403"/>
    </location>
    <ligand>
        <name>Zn(2+)</name>
        <dbReference type="ChEBI" id="CHEBI:29105"/>
        <label>2</label>
    </ligand>
</feature>
<accession>A0A5N5X499</accession>
<feature type="disulfide bond" evidence="5">
    <location>
        <begin position="38"/>
        <end position="114"/>
    </location>
</feature>
<dbReference type="EMBL" id="ML732192">
    <property type="protein sequence ID" value="KAB8075568.1"/>
    <property type="molecule type" value="Genomic_DNA"/>
</dbReference>
<feature type="disulfide bond" evidence="5">
    <location>
        <begin position="532"/>
        <end position="536"/>
    </location>
</feature>
<keyword evidence="9" id="KW-1185">Reference proteome</keyword>
<dbReference type="GO" id="GO:0006685">
    <property type="term" value="P:sphingomyelin catabolic process"/>
    <property type="evidence" value="ECO:0007669"/>
    <property type="project" value="UniProtKB-UniRule"/>
</dbReference>
<proteinExistence type="inferred from homology"/>